<proteinExistence type="predicted"/>
<sequence>MISRTRGLSVIALVALAVSGCSVEVEPGQTPEASSGTIDLAVAETCDEGSDPQCVPIDGQYVTNPETFRTATVEDVVVAEHDGHSAVDLTFAADGEAVLKSLTQEVAQAGSDARLVMKIGDEIRSAVAVPEPVIGNAMTIPMSSTDSAQDAVDLILND</sequence>
<gene>
    <name evidence="2" type="ORF">ATL42_0208</name>
</gene>
<organism evidence="2 3">
    <name type="scientific">Sanguibacter antarcticus</name>
    <dbReference type="NCBI Taxonomy" id="372484"/>
    <lineage>
        <taxon>Bacteria</taxon>
        <taxon>Bacillati</taxon>
        <taxon>Actinomycetota</taxon>
        <taxon>Actinomycetes</taxon>
        <taxon>Micrococcales</taxon>
        <taxon>Sanguibacteraceae</taxon>
        <taxon>Sanguibacter</taxon>
    </lineage>
</organism>
<keyword evidence="3" id="KW-1185">Reference proteome</keyword>
<dbReference type="Proteomes" id="UP000225548">
    <property type="component" value="Unassembled WGS sequence"/>
</dbReference>
<feature type="signal peptide" evidence="1">
    <location>
        <begin position="1"/>
        <end position="23"/>
    </location>
</feature>
<dbReference type="EMBL" id="PDJG01000001">
    <property type="protein sequence ID" value="PFG32381.1"/>
    <property type="molecule type" value="Genomic_DNA"/>
</dbReference>
<dbReference type="PROSITE" id="PS51257">
    <property type="entry name" value="PROKAR_LIPOPROTEIN"/>
    <property type="match status" value="1"/>
</dbReference>
<keyword evidence="1" id="KW-0732">Signal</keyword>
<name>A0A2A9E1D2_9MICO</name>
<accession>A0A2A9E1D2</accession>
<evidence type="ECO:0000256" key="1">
    <source>
        <dbReference type="SAM" id="SignalP"/>
    </source>
</evidence>
<protein>
    <recommendedName>
        <fullName evidence="4">Preprotein translocase subunit SecD</fullName>
    </recommendedName>
</protein>
<evidence type="ECO:0008006" key="4">
    <source>
        <dbReference type="Google" id="ProtNLM"/>
    </source>
</evidence>
<dbReference type="AlphaFoldDB" id="A0A2A9E1D2"/>
<evidence type="ECO:0000313" key="3">
    <source>
        <dbReference type="Proteomes" id="UP000225548"/>
    </source>
</evidence>
<evidence type="ECO:0000313" key="2">
    <source>
        <dbReference type="EMBL" id="PFG32381.1"/>
    </source>
</evidence>
<comment type="caution">
    <text evidence="2">The sequence shown here is derived from an EMBL/GenBank/DDBJ whole genome shotgun (WGS) entry which is preliminary data.</text>
</comment>
<reference evidence="2 3" key="1">
    <citation type="submission" date="2017-10" db="EMBL/GenBank/DDBJ databases">
        <title>Sequencing the genomes of 1000 actinobacteria strains.</title>
        <authorList>
            <person name="Klenk H.-P."/>
        </authorList>
    </citation>
    <scope>NUCLEOTIDE SEQUENCE [LARGE SCALE GENOMIC DNA]</scope>
    <source>
        <strain evidence="2 3">DSM 18966</strain>
    </source>
</reference>
<feature type="chain" id="PRO_5038488069" description="Preprotein translocase subunit SecD" evidence="1">
    <location>
        <begin position="24"/>
        <end position="158"/>
    </location>
</feature>